<keyword evidence="3 5" id="KW-0106">Calcium</keyword>
<dbReference type="InterPro" id="IPR020894">
    <property type="entry name" value="Cadherin_CS"/>
</dbReference>
<dbReference type="GO" id="GO:0016477">
    <property type="term" value="P:cell migration"/>
    <property type="evidence" value="ECO:0007669"/>
    <property type="project" value="TreeGrafter"/>
</dbReference>
<proteinExistence type="predicted"/>
<dbReference type="CDD" id="cd11304">
    <property type="entry name" value="Cadherin_repeat"/>
    <property type="match status" value="9"/>
</dbReference>
<evidence type="ECO:0000256" key="2">
    <source>
        <dbReference type="ARBA" id="ARBA00022737"/>
    </source>
</evidence>
<gene>
    <name evidence="9" type="ORF">KGM_204134</name>
</gene>
<keyword evidence="2" id="KW-0677">Repeat</keyword>
<feature type="transmembrane region" description="Helical" evidence="7">
    <location>
        <begin position="1514"/>
        <end position="1539"/>
    </location>
</feature>
<evidence type="ECO:0000256" key="5">
    <source>
        <dbReference type="PROSITE-ProRule" id="PRU00043"/>
    </source>
</evidence>
<dbReference type="PROSITE" id="PS50268">
    <property type="entry name" value="CADHERIN_2"/>
    <property type="match status" value="10"/>
</dbReference>
<dbReference type="GO" id="GO:0045296">
    <property type="term" value="F:cadherin binding"/>
    <property type="evidence" value="ECO:0007669"/>
    <property type="project" value="TreeGrafter"/>
</dbReference>
<keyword evidence="4 7" id="KW-0472">Membrane</keyword>
<dbReference type="Proteomes" id="UP000007151">
    <property type="component" value="Unassembled WGS sequence"/>
</dbReference>
<feature type="domain" description="Cadherin" evidence="8">
    <location>
        <begin position="1124"/>
        <end position="1219"/>
    </location>
</feature>
<feature type="domain" description="Cadherin" evidence="8">
    <location>
        <begin position="733"/>
        <end position="853"/>
    </location>
</feature>
<dbReference type="PANTHER" id="PTHR24027">
    <property type="entry name" value="CADHERIN-23"/>
    <property type="match status" value="1"/>
</dbReference>
<feature type="domain" description="Cadherin" evidence="8">
    <location>
        <begin position="369"/>
        <end position="487"/>
    </location>
</feature>
<dbReference type="GO" id="GO:0005509">
    <property type="term" value="F:calcium ion binding"/>
    <property type="evidence" value="ECO:0007669"/>
    <property type="project" value="UniProtKB-UniRule"/>
</dbReference>
<dbReference type="PROSITE" id="PS00232">
    <property type="entry name" value="CADHERIN_1"/>
    <property type="match status" value="2"/>
</dbReference>
<feature type="domain" description="Cadherin" evidence="8">
    <location>
        <begin position="856"/>
        <end position="974"/>
    </location>
</feature>
<dbReference type="STRING" id="278856.A0A212EM19"/>
<protein>
    <submittedName>
        <fullName evidence="9">Cadherin membrane protein</fullName>
    </submittedName>
</protein>
<evidence type="ECO:0000259" key="8">
    <source>
        <dbReference type="PROSITE" id="PS50268"/>
    </source>
</evidence>
<dbReference type="EMBL" id="AGBW02013959">
    <property type="protein sequence ID" value="OWR42519.1"/>
    <property type="molecule type" value="Genomic_DNA"/>
</dbReference>
<dbReference type="SUPFAM" id="SSF49313">
    <property type="entry name" value="Cadherin-like"/>
    <property type="match status" value="10"/>
</dbReference>
<dbReference type="InterPro" id="IPR039808">
    <property type="entry name" value="Cadherin"/>
</dbReference>
<feature type="domain" description="Cadherin" evidence="8">
    <location>
        <begin position="600"/>
        <end position="730"/>
    </location>
</feature>
<comment type="caution">
    <text evidence="9">The sequence shown here is derived from an EMBL/GenBank/DDBJ whole genome shotgun (WGS) entry which is preliminary data.</text>
</comment>
<feature type="domain" description="Cadherin" evidence="8">
    <location>
        <begin position="982"/>
        <end position="1097"/>
    </location>
</feature>
<dbReference type="Gene3D" id="2.60.40.60">
    <property type="entry name" value="Cadherins"/>
    <property type="match status" value="11"/>
</dbReference>
<comment type="subcellular location">
    <subcellularLocation>
        <location evidence="1">Membrane</location>
    </subcellularLocation>
</comment>
<dbReference type="eggNOG" id="KOG3594">
    <property type="taxonomic scope" value="Eukaryota"/>
</dbReference>
<feature type="domain" description="Cadherin" evidence="8">
    <location>
        <begin position="169"/>
        <end position="259"/>
    </location>
</feature>
<name>A0A212EM19_DANPL</name>
<reference evidence="9 10" key="1">
    <citation type="journal article" date="2011" name="Cell">
        <title>The monarch butterfly genome yields insights into long-distance migration.</title>
        <authorList>
            <person name="Zhan S."/>
            <person name="Merlin C."/>
            <person name="Boore J.L."/>
            <person name="Reppert S.M."/>
        </authorList>
    </citation>
    <scope>NUCLEOTIDE SEQUENCE [LARGE SCALE GENOMIC DNA]</scope>
    <source>
        <strain evidence="9">F-2</strain>
    </source>
</reference>
<keyword evidence="7" id="KW-1133">Transmembrane helix</keyword>
<evidence type="ECO:0000256" key="6">
    <source>
        <dbReference type="SAM" id="MobiDB-lite"/>
    </source>
</evidence>
<feature type="domain" description="Cadherin" evidence="8">
    <location>
        <begin position="1253"/>
        <end position="1345"/>
    </location>
</feature>
<dbReference type="InParanoid" id="A0A212EM19"/>
<keyword evidence="10" id="KW-1185">Reference proteome</keyword>
<dbReference type="InterPro" id="IPR015919">
    <property type="entry name" value="Cadherin-like_sf"/>
</dbReference>
<dbReference type="GO" id="GO:0008013">
    <property type="term" value="F:beta-catenin binding"/>
    <property type="evidence" value="ECO:0007669"/>
    <property type="project" value="TreeGrafter"/>
</dbReference>
<organism evidence="9 10">
    <name type="scientific">Danaus plexippus plexippus</name>
    <dbReference type="NCBI Taxonomy" id="278856"/>
    <lineage>
        <taxon>Eukaryota</taxon>
        <taxon>Metazoa</taxon>
        <taxon>Ecdysozoa</taxon>
        <taxon>Arthropoda</taxon>
        <taxon>Hexapoda</taxon>
        <taxon>Insecta</taxon>
        <taxon>Pterygota</taxon>
        <taxon>Neoptera</taxon>
        <taxon>Endopterygota</taxon>
        <taxon>Lepidoptera</taxon>
        <taxon>Glossata</taxon>
        <taxon>Ditrysia</taxon>
        <taxon>Papilionoidea</taxon>
        <taxon>Nymphalidae</taxon>
        <taxon>Danainae</taxon>
        <taxon>Danaini</taxon>
        <taxon>Danaina</taxon>
        <taxon>Danaus</taxon>
        <taxon>Danaus</taxon>
    </lineage>
</organism>
<dbReference type="InterPro" id="IPR002126">
    <property type="entry name" value="Cadherin-like_dom"/>
</dbReference>
<evidence type="ECO:0000256" key="1">
    <source>
        <dbReference type="ARBA" id="ARBA00004370"/>
    </source>
</evidence>
<dbReference type="KEGG" id="dpl:KGM_204134"/>
<evidence type="ECO:0000313" key="9">
    <source>
        <dbReference type="EMBL" id="OWR42519.1"/>
    </source>
</evidence>
<evidence type="ECO:0000256" key="7">
    <source>
        <dbReference type="SAM" id="Phobius"/>
    </source>
</evidence>
<evidence type="ECO:0000256" key="4">
    <source>
        <dbReference type="ARBA" id="ARBA00023136"/>
    </source>
</evidence>
<accession>A0A212EM19</accession>
<evidence type="ECO:0000256" key="3">
    <source>
        <dbReference type="ARBA" id="ARBA00022837"/>
    </source>
</evidence>
<dbReference type="GO" id="GO:0016342">
    <property type="term" value="C:catenin complex"/>
    <property type="evidence" value="ECO:0007669"/>
    <property type="project" value="TreeGrafter"/>
</dbReference>
<keyword evidence="7" id="KW-0812">Transmembrane</keyword>
<sequence length="1664" mass="186641">MTNIPRESRPDDLPELVAEGDTWSDRPFLPGTEGEEVCFEQYRANVNIQVIFMDEENVGEVPIAKLNYQGDKTPTIVLPLTAGSFNLLRPELKKENNSWFLYVTQRQDYETLESALYILRIQIENEVLEGQISLWIVNIDDNPPIIHLLDACVVPELGDPRLTNCTYEVTDIDGRISTSNMTFKIGSDRDDENFFYFIGEPDTSNWNRMTTTLGINRALDFEASALHIFTVTALDSLNNNHTVTMMVQVQNVEHRMPRWVVIFAVQQIDELKAGNFNVRAIDGDTGINKRILYKIETERGEENLFDITNIEGGYSGGIFQINPIDRDALEKELFQVTLTAYKYDNETFSTSTNVVIRVNDINNKKPEPLHSEYNIAIAEETPQTLYFDKEFGFHDRDLGPNARYTVHLESVYPDGVADAFFIQPETGYQRQIFIMGTSNHSMLDFEVEEFQHIQIKVVATDIDKPDFIGVAIVNINLTNWNDELPIFSEGNQIVSFNETEGEGFRVAQVLARDRDIGDRVIHSVLGNAQNFLRIDNETGEIFVSKNNSFDYQRQSEIFVQVLAEDTLGEPYNTATSQLVIRLKDINNTPPSLRLPRGSTQVQENVPAGYVINDQPEQFITATDPDTTANLTFLIIWETSYAMKRGTETDKDEIEGCLDIVTSYVNDNKGQAVGRLVVKEIRPNVTIDYEKFEVLYLTVRVVDTETEIGEPYDELTFTITILDMNDNPPVWVNGTLEQTLRVREKSGAGTIIGTVTATDADGPQYNQVRYTIVPREDTPEDLVKIDFDSGQLAVDRSGAIDADEPRDKLYYTILASDRCSQPDNTTCGPDSTYFITEGKVTIQIIDTNDQIPRARTDRYNTTVYIHENAEPGKEVVTLVAEDGDRDVMYNTIRYQINYGVNMRLNDFFAIEPESGRVYVHYTTHEVLDRDGNEPTHRIFFTLIDNFNFQGDGNRNQNTTDIEVILLDVNDNAPQLPLPNFIWSISENAQQGIRLNPGIFAEDRDEPNTDNSRVGYEITNLTLTNRDITPPELFTVMHVFISDNIYNVSAELEVVRHLKGFWGNYDIGIRAFDHGVPRMESSEIYQITIIPYNFESPKFKFPLDAATLRFSKERALVNSVLVLATGELLERVSASDSDGLQAGEVTFEVVGDELASEHFRILNNGDNIGTLLLTQPLPTDQQIIQFELKLRATDGGLDPGPLSSEVTVKAVFVPTQGEPIFPSSTASVAFVEKEVGLTERQQLPLAEDPKNHLCDKDCRDIYYAIISGNNDGIFALDPVTNVLTLNKALNRSESESHVLRVATSNEKNISPSLATSVIIVTVNATHSDGAQITYSIDFSSMQVDPSLNNVRNTAFILNSNSGLMTLNIQPTASMQGMFEFNVLATDPQEAFDTSAVKIYVVSSRNRVSFLFLNMLQQIEQMTDFIASTFTSGFNMTCNIDQVLPATDEAGSTRDNVTEVRAHFIKDDVPAEASVIEALRGDISRLRLIQGTLISKELVLQDLVTDISPSELADGRALLYTLAAVAGVMTILLLVTIVVYFWRTRVLNRRLQALSMTKYGSQDSGLNRLGLAAPGTNKHAVEGSNPIWNESIKAPDFDALSETSDDSDLIGIENLEQFRDDYFPPVGSDSAEGVTNTEPVSTHLNNFGFNPTPFTPEFANKPRQYKI</sequence>
<dbReference type="GO" id="GO:0007156">
    <property type="term" value="P:homophilic cell adhesion via plasma membrane adhesion molecules"/>
    <property type="evidence" value="ECO:0007669"/>
    <property type="project" value="InterPro"/>
</dbReference>
<dbReference type="SMART" id="SM00112">
    <property type="entry name" value="CA"/>
    <property type="match status" value="10"/>
</dbReference>
<feature type="region of interest" description="Disordered" evidence="6">
    <location>
        <begin position="1641"/>
        <end position="1664"/>
    </location>
</feature>
<feature type="domain" description="Cadherin" evidence="8">
    <location>
        <begin position="488"/>
        <end position="592"/>
    </location>
</feature>
<dbReference type="PANTHER" id="PTHR24027:SF438">
    <property type="entry name" value="CADHERIN 23"/>
    <property type="match status" value="1"/>
</dbReference>
<dbReference type="PRINTS" id="PR00205">
    <property type="entry name" value="CADHERIN"/>
</dbReference>
<evidence type="ECO:0000313" key="10">
    <source>
        <dbReference type="Proteomes" id="UP000007151"/>
    </source>
</evidence>
<feature type="domain" description="Cadherin" evidence="8">
    <location>
        <begin position="278"/>
        <end position="368"/>
    </location>
</feature>